<evidence type="ECO:0000256" key="1">
    <source>
        <dbReference type="SAM" id="SignalP"/>
    </source>
</evidence>
<name>A0A9D9EL88_9BACT</name>
<reference evidence="2" key="2">
    <citation type="journal article" date="2021" name="PeerJ">
        <title>Extensive microbial diversity within the chicken gut microbiome revealed by metagenomics and culture.</title>
        <authorList>
            <person name="Gilroy R."/>
            <person name="Ravi A."/>
            <person name="Getino M."/>
            <person name="Pursley I."/>
            <person name="Horton D.L."/>
            <person name="Alikhan N.F."/>
            <person name="Baker D."/>
            <person name="Gharbi K."/>
            <person name="Hall N."/>
            <person name="Watson M."/>
            <person name="Adriaenssens E.M."/>
            <person name="Foster-Nyarko E."/>
            <person name="Jarju S."/>
            <person name="Secka A."/>
            <person name="Antonio M."/>
            <person name="Oren A."/>
            <person name="Chaudhuri R.R."/>
            <person name="La Ragione R."/>
            <person name="Hildebrand F."/>
            <person name="Pallen M.J."/>
        </authorList>
    </citation>
    <scope>NUCLEOTIDE SEQUENCE</scope>
    <source>
        <strain evidence="2">20514</strain>
    </source>
</reference>
<reference evidence="2" key="1">
    <citation type="submission" date="2020-10" db="EMBL/GenBank/DDBJ databases">
        <authorList>
            <person name="Gilroy R."/>
        </authorList>
    </citation>
    <scope>NUCLEOTIDE SEQUENCE</scope>
    <source>
        <strain evidence="2">20514</strain>
    </source>
</reference>
<evidence type="ECO:0008006" key="4">
    <source>
        <dbReference type="Google" id="ProtNLM"/>
    </source>
</evidence>
<dbReference type="Proteomes" id="UP000810252">
    <property type="component" value="Unassembled WGS sequence"/>
</dbReference>
<feature type="chain" id="PRO_5039703341" description="PKD-like family protein" evidence="1">
    <location>
        <begin position="18"/>
        <end position="555"/>
    </location>
</feature>
<keyword evidence="1" id="KW-0732">Signal</keyword>
<protein>
    <recommendedName>
        <fullName evidence="4">PKD-like family protein</fullName>
    </recommendedName>
</protein>
<dbReference type="InterPro" id="IPR036322">
    <property type="entry name" value="WD40_repeat_dom_sf"/>
</dbReference>
<organism evidence="2 3">
    <name type="scientific">Candidatus Cryptobacteroides merdigallinarum</name>
    <dbReference type="NCBI Taxonomy" id="2840770"/>
    <lineage>
        <taxon>Bacteria</taxon>
        <taxon>Pseudomonadati</taxon>
        <taxon>Bacteroidota</taxon>
        <taxon>Bacteroidia</taxon>
        <taxon>Bacteroidales</taxon>
        <taxon>Candidatus Cryptobacteroides</taxon>
    </lineage>
</organism>
<evidence type="ECO:0000313" key="3">
    <source>
        <dbReference type="Proteomes" id="UP000810252"/>
    </source>
</evidence>
<dbReference type="AlphaFoldDB" id="A0A9D9EL88"/>
<evidence type="ECO:0000313" key="2">
    <source>
        <dbReference type="EMBL" id="MBO8449005.1"/>
    </source>
</evidence>
<gene>
    <name evidence="2" type="ORF">IAC29_07025</name>
</gene>
<dbReference type="PROSITE" id="PS51257">
    <property type="entry name" value="PROKAR_LIPOPROTEIN"/>
    <property type="match status" value="1"/>
</dbReference>
<dbReference type="EMBL" id="JADIMQ010000100">
    <property type="protein sequence ID" value="MBO8449005.1"/>
    <property type="molecule type" value="Genomic_DNA"/>
</dbReference>
<comment type="caution">
    <text evidence="2">The sequence shown here is derived from an EMBL/GenBank/DDBJ whole genome shotgun (WGS) entry which is preliminary data.</text>
</comment>
<sequence length="555" mass="61639">MKKRTAILLAFAAVAFAACIEDKSRYDYRQTNEVTFLSVPEGFSSTFGEEAEYVAPIEFSEPFANEEDIDKVFEIQWFIGEELVATGYRIRYTFSDVGGFSLVLKVVNRETGETYISDGYSMESKSSIGCGWMILAEKDGGESSLSFISPSTLSPMYRLEEMMLPEDESLGTGPKRLFYYYVLGSIPNNYVSGLPKIILNQDSGTVTLDGSNLMKDRWMRDEFQSGAEPEADFSMSGFAWKRSYYLICTESGNVYMRCMDRTYESIPYYGTYSSMPSDFTGGAHISYFQGFQNVSYWAADEDVALMYDDLNGRFLCFVPGGYGDDYESYSPKVVYLGNYDKDLVLGAGVPRVDAMGTGTRCIAAGAYEKVYVDPEMGGLEFYPSYLALIDLGGAADYRLFSFTVRPLGAENHVITESSISMFSGGSLLTGESIVRMSSNFEKKPFFYFTDGDRNLYVYSVASGTHRLAYTASSAIISISPSPIVSEFSGYGGNSESFNHRIAVGQEDGSVSILDVSDSRLVQLFEDLSPTLEIKTISGFGEIKDMVWATNYQGEY</sequence>
<accession>A0A9D9EL88</accession>
<proteinExistence type="predicted"/>
<dbReference type="SUPFAM" id="SSF50978">
    <property type="entry name" value="WD40 repeat-like"/>
    <property type="match status" value="1"/>
</dbReference>
<feature type="signal peptide" evidence="1">
    <location>
        <begin position="1"/>
        <end position="17"/>
    </location>
</feature>